<gene>
    <name evidence="2" type="ORF">EYF80_048585</name>
</gene>
<dbReference type="Proteomes" id="UP000314294">
    <property type="component" value="Unassembled WGS sequence"/>
</dbReference>
<feature type="region of interest" description="Disordered" evidence="1">
    <location>
        <begin position="1"/>
        <end position="65"/>
    </location>
</feature>
<evidence type="ECO:0000256" key="1">
    <source>
        <dbReference type="SAM" id="MobiDB-lite"/>
    </source>
</evidence>
<evidence type="ECO:0000313" key="2">
    <source>
        <dbReference type="EMBL" id="TNN41250.1"/>
    </source>
</evidence>
<feature type="compositionally biased region" description="Basic and acidic residues" evidence="1">
    <location>
        <begin position="14"/>
        <end position="29"/>
    </location>
</feature>
<sequence>MATTMCPLSSSKNLLERRPQLLDGAEKTSPRTLGGSENERTIPEEFGDSRRATPRESLRRRRQSSETAYWDFLSANLFEYPAGRGGPALSKGRCERRLPIDVPYPAALG</sequence>
<evidence type="ECO:0000313" key="3">
    <source>
        <dbReference type="Proteomes" id="UP000314294"/>
    </source>
</evidence>
<protein>
    <submittedName>
        <fullName evidence="2">Uncharacterized protein</fullName>
    </submittedName>
</protein>
<reference evidence="2 3" key="1">
    <citation type="submission" date="2019-03" db="EMBL/GenBank/DDBJ databases">
        <title>First draft genome of Liparis tanakae, snailfish: a comprehensive survey of snailfish specific genes.</title>
        <authorList>
            <person name="Kim W."/>
            <person name="Song I."/>
            <person name="Jeong J.-H."/>
            <person name="Kim D."/>
            <person name="Kim S."/>
            <person name="Ryu S."/>
            <person name="Song J.Y."/>
            <person name="Lee S.K."/>
        </authorList>
    </citation>
    <scope>NUCLEOTIDE SEQUENCE [LARGE SCALE GENOMIC DNA]</scope>
    <source>
        <tissue evidence="2">Muscle</tissue>
    </source>
</reference>
<feature type="compositionally biased region" description="Polar residues" evidence="1">
    <location>
        <begin position="1"/>
        <end position="13"/>
    </location>
</feature>
<proteinExistence type="predicted"/>
<organism evidence="2 3">
    <name type="scientific">Liparis tanakae</name>
    <name type="common">Tanaka's snailfish</name>
    <dbReference type="NCBI Taxonomy" id="230148"/>
    <lineage>
        <taxon>Eukaryota</taxon>
        <taxon>Metazoa</taxon>
        <taxon>Chordata</taxon>
        <taxon>Craniata</taxon>
        <taxon>Vertebrata</taxon>
        <taxon>Euteleostomi</taxon>
        <taxon>Actinopterygii</taxon>
        <taxon>Neopterygii</taxon>
        <taxon>Teleostei</taxon>
        <taxon>Neoteleostei</taxon>
        <taxon>Acanthomorphata</taxon>
        <taxon>Eupercaria</taxon>
        <taxon>Perciformes</taxon>
        <taxon>Cottioidei</taxon>
        <taxon>Cottales</taxon>
        <taxon>Liparidae</taxon>
        <taxon>Liparis</taxon>
    </lineage>
</organism>
<dbReference type="EMBL" id="SRLO01001123">
    <property type="protein sequence ID" value="TNN41250.1"/>
    <property type="molecule type" value="Genomic_DNA"/>
</dbReference>
<comment type="caution">
    <text evidence="2">The sequence shown here is derived from an EMBL/GenBank/DDBJ whole genome shotgun (WGS) entry which is preliminary data.</text>
</comment>
<accession>A0A4Z2FK21</accession>
<keyword evidence="3" id="KW-1185">Reference proteome</keyword>
<feature type="compositionally biased region" description="Basic and acidic residues" evidence="1">
    <location>
        <begin position="37"/>
        <end position="57"/>
    </location>
</feature>
<name>A0A4Z2FK21_9TELE</name>
<dbReference type="AlphaFoldDB" id="A0A4Z2FK21"/>